<evidence type="ECO:0000313" key="4">
    <source>
        <dbReference type="EMBL" id="MBB3151054.1"/>
    </source>
</evidence>
<sequence>MSMNKKQLQSEQTKKRVADAARALFSQKGYAATSIEDIVAATGSSKGNIYYHFQSKEGLFLYLLEEWSREWESQWLEQEKNYVTFEEKLNGYAEHLDANDLNHPLTKAMDEFFSSEWGRSEVQEEVSRYYAEHLQFNERILKEAMDSGELNPDDARMLSFILEGLFIGIGEISKRAPIHESTLAIYRKAVSVFLRGTTAANPQNEH</sequence>
<dbReference type="GO" id="GO:0003677">
    <property type="term" value="F:DNA binding"/>
    <property type="evidence" value="ECO:0007669"/>
    <property type="project" value="UniProtKB-UniRule"/>
</dbReference>
<dbReference type="SUPFAM" id="SSF48498">
    <property type="entry name" value="Tetracyclin repressor-like, C-terminal domain"/>
    <property type="match status" value="1"/>
</dbReference>
<dbReference type="Proteomes" id="UP000518605">
    <property type="component" value="Unassembled WGS sequence"/>
</dbReference>
<dbReference type="Pfam" id="PF08360">
    <property type="entry name" value="TetR_C_5"/>
    <property type="match status" value="1"/>
</dbReference>
<dbReference type="AlphaFoldDB" id="A0A7W5C6L0"/>
<dbReference type="Pfam" id="PF00440">
    <property type="entry name" value="TetR_N"/>
    <property type="match status" value="1"/>
</dbReference>
<keyword evidence="1 2" id="KW-0238">DNA-binding</keyword>
<dbReference type="InterPro" id="IPR036271">
    <property type="entry name" value="Tet_transcr_reg_TetR-rel_C_sf"/>
</dbReference>
<dbReference type="Gene3D" id="1.10.10.60">
    <property type="entry name" value="Homeodomain-like"/>
    <property type="match status" value="1"/>
</dbReference>
<name>A0A7W5C6L0_9BACL</name>
<dbReference type="InterPro" id="IPR009057">
    <property type="entry name" value="Homeodomain-like_sf"/>
</dbReference>
<dbReference type="EMBL" id="JACHXW010000002">
    <property type="protein sequence ID" value="MBB3151054.1"/>
    <property type="molecule type" value="Genomic_DNA"/>
</dbReference>
<dbReference type="InterPro" id="IPR013571">
    <property type="entry name" value="Tscrpt_reg_QacR_C"/>
</dbReference>
<reference evidence="4 5" key="1">
    <citation type="submission" date="2020-08" db="EMBL/GenBank/DDBJ databases">
        <title>Genomic Encyclopedia of Type Strains, Phase III (KMG-III): the genomes of soil and plant-associated and newly described type strains.</title>
        <authorList>
            <person name="Whitman W."/>
        </authorList>
    </citation>
    <scope>NUCLEOTIDE SEQUENCE [LARGE SCALE GENOMIC DNA]</scope>
    <source>
        <strain evidence="4 5">CECT 8234</strain>
    </source>
</reference>
<feature type="domain" description="HTH tetR-type" evidence="3">
    <location>
        <begin position="11"/>
        <end position="71"/>
    </location>
</feature>
<feature type="DNA-binding region" description="H-T-H motif" evidence="2">
    <location>
        <begin position="34"/>
        <end position="53"/>
    </location>
</feature>
<dbReference type="Gene3D" id="1.10.357.10">
    <property type="entry name" value="Tetracycline Repressor, domain 2"/>
    <property type="match status" value="1"/>
</dbReference>
<comment type="caution">
    <text evidence="4">The sequence shown here is derived from an EMBL/GenBank/DDBJ whole genome shotgun (WGS) entry which is preliminary data.</text>
</comment>
<dbReference type="PRINTS" id="PR00455">
    <property type="entry name" value="HTHTETR"/>
</dbReference>
<proteinExistence type="predicted"/>
<dbReference type="PROSITE" id="PS01081">
    <property type="entry name" value="HTH_TETR_1"/>
    <property type="match status" value="1"/>
</dbReference>
<evidence type="ECO:0000259" key="3">
    <source>
        <dbReference type="PROSITE" id="PS50977"/>
    </source>
</evidence>
<gene>
    <name evidence="4" type="ORF">FHS16_001088</name>
</gene>
<evidence type="ECO:0000256" key="2">
    <source>
        <dbReference type="PROSITE-ProRule" id="PRU00335"/>
    </source>
</evidence>
<dbReference type="InterPro" id="IPR023772">
    <property type="entry name" value="DNA-bd_HTH_TetR-type_CS"/>
</dbReference>
<dbReference type="SUPFAM" id="SSF46689">
    <property type="entry name" value="Homeodomain-like"/>
    <property type="match status" value="1"/>
</dbReference>
<dbReference type="GO" id="GO:0045892">
    <property type="term" value="P:negative regulation of DNA-templated transcription"/>
    <property type="evidence" value="ECO:0007669"/>
    <property type="project" value="InterPro"/>
</dbReference>
<dbReference type="GO" id="GO:0003700">
    <property type="term" value="F:DNA-binding transcription factor activity"/>
    <property type="evidence" value="ECO:0007669"/>
    <property type="project" value="InterPro"/>
</dbReference>
<dbReference type="InterPro" id="IPR001647">
    <property type="entry name" value="HTH_TetR"/>
</dbReference>
<evidence type="ECO:0000313" key="5">
    <source>
        <dbReference type="Proteomes" id="UP000518605"/>
    </source>
</evidence>
<dbReference type="PANTHER" id="PTHR43479">
    <property type="entry name" value="ACREF/ENVCD OPERON REPRESSOR-RELATED"/>
    <property type="match status" value="1"/>
</dbReference>
<dbReference type="PANTHER" id="PTHR43479:SF11">
    <property type="entry name" value="ACREF_ENVCD OPERON REPRESSOR-RELATED"/>
    <property type="match status" value="1"/>
</dbReference>
<dbReference type="InterPro" id="IPR050624">
    <property type="entry name" value="HTH-type_Tx_Regulator"/>
</dbReference>
<evidence type="ECO:0000256" key="1">
    <source>
        <dbReference type="ARBA" id="ARBA00023125"/>
    </source>
</evidence>
<keyword evidence="5" id="KW-1185">Reference proteome</keyword>
<protein>
    <submittedName>
        <fullName evidence="4">AcrR family transcriptional regulator</fullName>
    </submittedName>
</protein>
<dbReference type="PROSITE" id="PS50977">
    <property type="entry name" value="HTH_TETR_2"/>
    <property type="match status" value="1"/>
</dbReference>
<organism evidence="4 5">
    <name type="scientific">Paenibacillus endophyticus</name>
    <dbReference type="NCBI Taxonomy" id="1294268"/>
    <lineage>
        <taxon>Bacteria</taxon>
        <taxon>Bacillati</taxon>
        <taxon>Bacillota</taxon>
        <taxon>Bacilli</taxon>
        <taxon>Bacillales</taxon>
        <taxon>Paenibacillaceae</taxon>
        <taxon>Paenibacillus</taxon>
    </lineage>
</organism>
<accession>A0A7W5C6L0</accession>